<name>A0A941D3Y1_9CAUL</name>
<dbReference type="EMBL" id="JAGSGD010000003">
    <property type="protein sequence ID" value="MBR7621860.1"/>
    <property type="molecule type" value="Genomic_DNA"/>
</dbReference>
<organism evidence="2 4">
    <name type="scientific">Phenylobacterium glaciei</name>
    <dbReference type="NCBI Taxonomy" id="2803784"/>
    <lineage>
        <taxon>Bacteria</taxon>
        <taxon>Pseudomonadati</taxon>
        <taxon>Pseudomonadota</taxon>
        <taxon>Alphaproteobacteria</taxon>
        <taxon>Caulobacterales</taxon>
        <taxon>Caulobacteraceae</taxon>
        <taxon>Phenylobacterium</taxon>
    </lineage>
</organism>
<dbReference type="InterPro" id="IPR032494">
    <property type="entry name" value="Phage_TTP_N"/>
</dbReference>
<evidence type="ECO:0000313" key="2">
    <source>
        <dbReference type="EMBL" id="MBR7621860.1"/>
    </source>
</evidence>
<dbReference type="Gene3D" id="4.10.410.40">
    <property type="match status" value="1"/>
</dbReference>
<accession>A0A941D3Y1</accession>
<reference evidence="3" key="1">
    <citation type="submission" date="2021-01" db="EMBL/GenBank/DDBJ databases">
        <title>Genome sequence of Phenylobacterium sp. 20VBR1 isolated from a valley glaceir, Ny-Alesund, Svalbard.</title>
        <authorList>
            <person name="Thomas F.A."/>
            <person name="Krishnan K.P."/>
            <person name="Sinha R.K."/>
        </authorList>
    </citation>
    <scope>NUCLEOTIDE SEQUENCE</scope>
    <source>
        <strain evidence="3">20VBR1</strain>
    </source>
</reference>
<keyword evidence="4" id="KW-1185">Reference proteome</keyword>
<dbReference type="Pfam" id="PF16461">
    <property type="entry name" value="Phage_TTP_12"/>
    <property type="match status" value="1"/>
</dbReference>
<proteinExistence type="predicted"/>
<dbReference type="Proteomes" id="UP000622580">
    <property type="component" value="Unassembled WGS sequence"/>
</dbReference>
<feature type="domain" description="Lambda phage tail tube protein N-terminal" evidence="1">
    <location>
        <begin position="19"/>
        <end position="136"/>
    </location>
</feature>
<gene>
    <name evidence="3" type="ORF">JKL49_00855</name>
    <name evidence="2" type="ORF">JKL49_20885</name>
</gene>
<dbReference type="RefSeq" id="WP_215343372.1">
    <property type="nucleotide sequence ID" value="NZ_JAGSGD010000003.1"/>
</dbReference>
<sequence>MAASLAKIAYGAKLEVETAPGSAVFTEILEIKSVNKPDASIDDVEVTHMSSPGLAKEYLPGMTDFGDISFDINWVPGGGTDQFIEAWRASGLVRATRLTYPGNVKDTFPAYVKGYSAGASSPGDALTGQLTLKVAGLPVRS</sequence>
<evidence type="ECO:0000313" key="4">
    <source>
        <dbReference type="Proteomes" id="UP000622580"/>
    </source>
</evidence>
<evidence type="ECO:0000259" key="1">
    <source>
        <dbReference type="Pfam" id="PF16461"/>
    </source>
</evidence>
<dbReference type="AlphaFoldDB" id="A0A941D3Y1"/>
<reference evidence="2" key="2">
    <citation type="submission" date="2021-04" db="EMBL/GenBank/DDBJ databases">
        <title>Draft genome assembly of strain Phenylobacterium sp. 20VBR1 using MiniION and Illumina platforms.</title>
        <authorList>
            <person name="Thomas F.A."/>
            <person name="Krishnan K.P."/>
            <person name="Sinha R.K."/>
        </authorList>
    </citation>
    <scope>NUCLEOTIDE SEQUENCE</scope>
    <source>
        <strain evidence="2">20VBR1</strain>
    </source>
</reference>
<protein>
    <recommendedName>
        <fullName evidence="1">Lambda phage tail tube protein N-terminal domain-containing protein</fullName>
    </recommendedName>
</protein>
<evidence type="ECO:0000313" key="3">
    <source>
        <dbReference type="EMBL" id="QQZ50310.1"/>
    </source>
</evidence>
<dbReference type="EMBL" id="CP068570">
    <property type="protein sequence ID" value="QQZ50310.1"/>
    <property type="molecule type" value="Genomic_DNA"/>
</dbReference>